<dbReference type="InterPro" id="IPR022706">
    <property type="entry name" value="Antifungal_prot"/>
</dbReference>
<dbReference type="Gene3D" id="2.40.50.60">
    <property type="entry name" value="Antifungal protein domain"/>
    <property type="match status" value="1"/>
</dbReference>
<dbReference type="GO" id="GO:0050832">
    <property type="term" value="P:defense response to fungus"/>
    <property type="evidence" value="ECO:0007669"/>
    <property type="project" value="UniProtKB-KW"/>
</dbReference>
<organism evidence="3 4">
    <name type="scientific">Phaeosphaeria nodorum (strain SN15 / ATCC MYA-4574 / FGSC 10173)</name>
    <name type="common">Glume blotch fungus</name>
    <name type="synonym">Parastagonospora nodorum</name>
    <dbReference type="NCBI Taxonomy" id="321614"/>
    <lineage>
        <taxon>Eukaryota</taxon>
        <taxon>Fungi</taxon>
        <taxon>Dikarya</taxon>
        <taxon>Ascomycota</taxon>
        <taxon>Pezizomycotina</taxon>
        <taxon>Dothideomycetes</taxon>
        <taxon>Pleosporomycetidae</taxon>
        <taxon>Pleosporales</taxon>
        <taxon>Pleosporineae</taxon>
        <taxon>Phaeosphaeriaceae</taxon>
        <taxon>Parastagonospora</taxon>
    </lineage>
</organism>
<dbReference type="GeneID" id="5967579"/>
<dbReference type="RefSeq" id="XP_001790792.1">
    <property type="nucleotide sequence ID" value="XM_001790740.1"/>
</dbReference>
<gene>
    <name evidence="3" type="ORF">SNOG_20001</name>
</gene>
<proteinExistence type="predicted"/>
<evidence type="ECO:0000256" key="2">
    <source>
        <dbReference type="ARBA" id="ARBA00022577"/>
    </source>
</evidence>
<name>A9JTZ6_PHANO</name>
<sequence>MLETMLACFLSTADSCSKFTKAQDECRYLVNGEARIVKCSTKQFANYRCTKDNNDYN</sequence>
<dbReference type="GO" id="GO:0031640">
    <property type="term" value="P:killing of cells of another organism"/>
    <property type="evidence" value="ECO:0007669"/>
    <property type="project" value="UniProtKB-KW"/>
</dbReference>
<dbReference type="Pfam" id="PF11402">
    <property type="entry name" value="Antifungal_prot"/>
    <property type="match status" value="1"/>
</dbReference>
<evidence type="ECO:0000256" key="1">
    <source>
        <dbReference type="ARBA" id="ARBA00022529"/>
    </source>
</evidence>
<dbReference type="InParanoid" id="A9JTZ6"/>
<protein>
    <submittedName>
        <fullName evidence="3">Uncharacterized protein</fullName>
    </submittedName>
</protein>
<dbReference type="InterPro" id="IPR023112">
    <property type="entry name" value="Antifungal-protein_dom_sf"/>
</dbReference>
<dbReference type="Proteomes" id="UP000001055">
    <property type="component" value="Unassembled WGS sequence"/>
</dbReference>
<dbReference type="AlphaFoldDB" id="A9JTZ6"/>
<dbReference type="EMBL" id="CH445325">
    <property type="protein sequence ID" value="EDP89751.1"/>
    <property type="molecule type" value="Genomic_DNA"/>
</dbReference>
<keyword evidence="2" id="KW-0295">Fungicide</keyword>
<dbReference type="KEGG" id="pno:SNOG_20001"/>
<evidence type="ECO:0000313" key="3">
    <source>
        <dbReference type="EMBL" id="EDP89751.1"/>
    </source>
</evidence>
<accession>A9JTZ6</accession>
<keyword evidence="1" id="KW-0929">Antimicrobial</keyword>
<reference evidence="4" key="1">
    <citation type="journal article" date="2007" name="Plant Cell">
        <title>Dothideomycete-plant interactions illuminated by genome sequencing and EST analysis of the wheat pathogen Stagonospora nodorum.</title>
        <authorList>
            <person name="Hane J.K."/>
            <person name="Lowe R.G."/>
            <person name="Solomon P.S."/>
            <person name="Tan K.C."/>
            <person name="Schoch C.L."/>
            <person name="Spatafora J.W."/>
            <person name="Crous P.W."/>
            <person name="Kodira C."/>
            <person name="Birren B.W."/>
            <person name="Galagan J.E."/>
            <person name="Torriani S.F."/>
            <person name="McDonald B.A."/>
            <person name="Oliver R.P."/>
        </authorList>
    </citation>
    <scope>NUCLEOTIDE SEQUENCE [LARGE SCALE GENOMIC DNA]</scope>
    <source>
        <strain evidence="4">SN15 / ATCC MYA-4574 / FGSC 10173</strain>
    </source>
</reference>
<evidence type="ECO:0000313" key="4">
    <source>
        <dbReference type="Proteomes" id="UP000001055"/>
    </source>
</evidence>